<accession>A0A8X6G1H4</accession>
<sequence length="162" mass="18164">MKLLKGLGNILDGLQFVYLIHPMSEAAYCPTGKVHQLRNPGSSNDSTSNPNLCALNRCVGESGDQERCDNFLACTKKFPKRLDDEFHTCIKNNYPGGTLNKCTDSQNLFGSEDVFNKYLLCFLNKLPEKSSLSSEEAKQFYEYKKCIQKEGGKCFKDRGVPS</sequence>
<dbReference type="OrthoDB" id="10347831at2759"/>
<protein>
    <submittedName>
        <fullName evidence="1">Uncharacterized protein</fullName>
    </submittedName>
</protein>
<organism evidence="1 2">
    <name type="scientific">Trichonephila clavata</name>
    <name type="common">Joro spider</name>
    <name type="synonym">Nephila clavata</name>
    <dbReference type="NCBI Taxonomy" id="2740835"/>
    <lineage>
        <taxon>Eukaryota</taxon>
        <taxon>Metazoa</taxon>
        <taxon>Ecdysozoa</taxon>
        <taxon>Arthropoda</taxon>
        <taxon>Chelicerata</taxon>
        <taxon>Arachnida</taxon>
        <taxon>Araneae</taxon>
        <taxon>Araneomorphae</taxon>
        <taxon>Entelegynae</taxon>
        <taxon>Araneoidea</taxon>
        <taxon>Nephilidae</taxon>
        <taxon>Trichonephila</taxon>
    </lineage>
</organism>
<evidence type="ECO:0000313" key="1">
    <source>
        <dbReference type="EMBL" id="GFQ94252.1"/>
    </source>
</evidence>
<proteinExistence type="predicted"/>
<keyword evidence="2" id="KW-1185">Reference proteome</keyword>
<dbReference type="Proteomes" id="UP000887116">
    <property type="component" value="Unassembled WGS sequence"/>
</dbReference>
<dbReference type="EMBL" id="BMAO01024287">
    <property type="protein sequence ID" value="GFQ94252.1"/>
    <property type="molecule type" value="Genomic_DNA"/>
</dbReference>
<name>A0A8X6G1H4_TRICU</name>
<comment type="caution">
    <text evidence="1">The sequence shown here is derived from an EMBL/GenBank/DDBJ whole genome shotgun (WGS) entry which is preliminary data.</text>
</comment>
<gene>
    <name evidence="1" type="primary">NCL1_47421</name>
    <name evidence="1" type="ORF">TNCT_392101</name>
</gene>
<evidence type="ECO:0000313" key="2">
    <source>
        <dbReference type="Proteomes" id="UP000887116"/>
    </source>
</evidence>
<dbReference type="AlphaFoldDB" id="A0A8X6G1H4"/>
<reference evidence="1" key="1">
    <citation type="submission" date="2020-07" db="EMBL/GenBank/DDBJ databases">
        <title>Multicomponent nature underlies the extraordinary mechanical properties of spider dragline silk.</title>
        <authorList>
            <person name="Kono N."/>
            <person name="Nakamura H."/>
            <person name="Mori M."/>
            <person name="Yoshida Y."/>
            <person name="Ohtoshi R."/>
            <person name="Malay A.D."/>
            <person name="Moran D.A.P."/>
            <person name="Tomita M."/>
            <person name="Numata K."/>
            <person name="Arakawa K."/>
        </authorList>
    </citation>
    <scope>NUCLEOTIDE SEQUENCE</scope>
</reference>